<organism evidence="3 4">
    <name type="scientific">Notoacmeibacter ruber</name>
    <dbReference type="NCBI Taxonomy" id="2670375"/>
    <lineage>
        <taxon>Bacteria</taxon>
        <taxon>Pseudomonadati</taxon>
        <taxon>Pseudomonadota</taxon>
        <taxon>Alphaproteobacteria</taxon>
        <taxon>Hyphomicrobiales</taxon>
        <taxon>Notoacmeibacteraceae</taxon>
        <taxon>Notoacmeibacter</taxon>
    </lineage>
</organism>
<feature type="domain" description="SpoVT-AbrB" evidence="2">
    <location>
        <begin position="12"/>
        <end position="57"/>
    </location>
</feature>
<dbReference type="InterPro" id="IPR037914">
    <property type="entry name" value="SpoVT-AbrB_sf"/>
</dbReference>
<proteinExistence type="predicted"/>
<keyword evidence="4" id="KW-1185">Reference proteome</keyword>
<dbReference type="SMART" id="SM00966">
    <property type="entry name" value="SpoVT_AbrB"/>
    <property type="match status" value="1"/>
</dbReference>
<keyword evidence="1 3" id="KW-0238">DNA-binding</keyword>
<comment type="caution">
    <text evidence="3">The sequence shown here is derived from an EMBL/GenBank/DDBJ whole genome shotgun (WGS) entry which is preliminary data.</text>
</comment>
<protein>
    <submittedName>
        <fullName evidence="3">AbrB/MazE/SpoVT family DNA-binding domain-containing protein</fullName>
    </submittedName>
</protein>
<evidence type="ECO:0000313" key="4">
    <source>
        <dbReference type="Proteomes" id="UP000281094"/>
    </source>
</evidence>
<dbReference type="Proteomes" id="UP000281094">
    <property type="component" value="Unassembled WGS sequence"/>
</dbReference>
<evidence type="ECO:0000259" key="2">
    <source>
        <dbReference type="PROSITE" id="PS51740"/>
    </source>
</evidence>
<dbReference type="AlphaFoldDB" id="A0A3L7J2W0"/>
<evidence type="ECO:0000313" key="3">
    <source>
        <dbReference type="EMBL" id="RLQ84953.1"/>
    </source>
</evidence>
<reference evidence="3 4" key="1">
    <citation type="submission" date="2018-10" db="EMBL/GenBank/DDBJ databases">
        <title>Notoacmeibacter sp. M2BS9Y-3-1, whole genome shotgun sequence.</title>
        <authorList>
            <person name="Tuo L."/>
        </authorList>
    </citation>
    <scope>NUCLEOTIDE SEQUENCE [LARGE SCALE GENOMIC DNA]</scope>
    <source>
        <strain evidence="3 4">M2BS9Y-3-1</strain>
    </source>
</reference>
<dbReference type="Pfam" id="PF04014">
    <property type="entry name" value="MazE_antitoxin"/>
    <property type="match status" value="1"/>
</dbReference>
<name>A0A3L7J2W0_9HYPH</name>
<dbReference type="PROSITE" id="PS51740">
    <property type="entry name" value="SPOVT_ABRB"/>
    <property type="match status" value="1"/>
</dbReference>
<accession>A0A3L7J2W0</accession>
<dbReference type="GO" id="GO:0003677">
    <property type="term" value="F:DNA binding"/>
    <property type="evidence" value="ECO:0007669"/>
    <property type="project" value="UniProtKB-UniRule"/>
</dbReference>
<dbReference type="Gene3D" id="2.10.260.10">
    <property type="match status" value="1"/>
</dbReference>
<sequence>MQTLHEENGMKLYELLMQENGRVVLPADLRRSLGLAKGDKVLIEADGDAITLTTAKLRRKRAQLIAKKYARPGVSVVDQFLAEKRLEAEQEIDRIEPGDESDGGANS</sequence>
<dbReference type="EMBL" id="RCWN01000003">
    <property type="protein sequence ID" value="RLQ84953.1"/>
    <property type="molecule type" value="Genomic_DNA"/>
</dbReference>
<dbReference type="NCBIfam" id="TIGR01439">
    <property type="entry name" value="lp_hng_hel_AbrB"/>
    <property type="match status" value="1"/>
</dbReference>
<evidence type="ECO:0000256" key="1">
    <source>
        <dbReference type="PROSITE-ProRule" id="PRU01076"/>
    </source>
</evidence>
<dbReference type="InterPro" id="IPR007159">
    <property type="entry name" value="SpoVT-AbrB_dom"/>
</dbReference>
<dbReference type="SUPFAM" id="SSF89447">
    <property type="entry name" value="AbrB/MazE/MraZ-like"/>
    <property type="match status" value="1"/>
</dbReference>
<gene>
    <name evidence="3" type="ORF">D8780_15285</name>
</gene>